<evidence type="ECO:0000256" key="1">
    <source>
        <dbReference type="SAM" id="MobiDB-lite"/>
    </source>
</evidence>
<dbReference type="EMBL" id="CH480815">
    <property type="protein sequence ID" value="EDW41853.1"/>
    <property type="molecule type" value="Genomic_DNA"/>
</dbReference>
<dbReference type="AlphaFoldDB" id="B4HKB2"/>
<feature type="region of interest" description="Disordered" evidence="1">
    <location>
        <begin position="1"/>
        <end position="23"/>
    </location>
</feature>
<dbReference type="Proteomes" id="UP000001292">
    <property type="component" value="Unassembled WGS sequence"/>
</dbReference>
<proteinExistence type="predicted"/>
<keyword evidence="3" id="KW-1185">Reference proteome</keyword>
<protein>
    <submittedName>
        <fullName evidence="2">GM19402</fullName>
    </submittedName>
</protein>
<accession>B4HKB2</accession>
<gene>
    <name evidence="2" type="primary">Dsec\GM19402</name>
    <name evidence="2" type="ORF">Dsec_GM19402</name>
</gene>
<dbReference type="HOGENOM" id="CLU_2742770_0_0_1"/>
<evidence type="ECO:0000313" key="3">
    <source>
        <dbReference type="Proteomes" id="UP000001292"/>
    </source>
</evidence>
<feature type="compositionally biased region" description="Basic and acidic residues" evidence="1">
    <location>
        <begin position="1"/>
        <end position="10"/>
    </location>
</feature>
<name>B4HKB2_DROSE</name>
<evidence type="ECO:0000313" key="2">
    <source>
        <dbReference type="EMBL" id="EDW41853.1"/>
    </source>
</evidence>
<organism evidence="3">
    <name type="scientific">Drosophila sechellia</name>
    <name type="common">Fruit fly</name>
    <dbReference type="NCBI Taxonomy" id="7238"/>
    <lineage>
        <taxon>Eukaryota</taxon>
        <taxon>Metazoa</taxon>
        <taxon>Ecdysozoa</taxon>
        <taxon>Arthropoda</taxon>
        <taxon>Hexapoda</taxon>
        <taxon>Insecta</taxon>
        <taxon>Pterygota</taxon>
        <taxon>Neoptera</taxon>
        <taxon>Endopterygota</taxon>
        <taxon>Diptera</taxon>
        <taxon>Brachycera</taxon>
        <taxon>Muscomorpha</taxon>
        <taxon>Ephydroidea</taxon>
        <taxon>Drosophilidae</taxon>
        <taxon>Drosophila</taxon>
        <taxon>Sophophora</taxon>
    </lineage>
</organism>
<reference evidence="2 3" key="1">
    <citation type="journal article" date="2007" name="Nature">
        <title>Evolution of genes and genomes on the Drosophila phylogeny.</title>
        <authorList>
            <consortium name="Drosophila 12 Genomes Consortium"/>
            <person name="Clark A.G."/>
            <person name="Eisen M.B."/>
            <person name="Smith D.R."/>
            <person name="Bergman C.M."/>
            <person name="Oliver B."/>
            <person name="Markow T.A."/>
            <person name="Kaufman T.C."/>
            <person name="Kellis M."/>
            <person name="Gelbart W."/>
            <person name="Iyer V.N."/>
            <person name="Pollard D.A."/>
            <person name="Sackton T.B."/>
            <person name="Larracuente A.M."/>
            <person name="Singh N.D."/>
            <person name="Abad J.P."/>
            <person name="Abt D.N."/>
            <person name="Adryan B."/>
            <person name="Aguade M."/>
            <person name="Akashi H."/>
            <person name="Anderson W.W."/>
            <person name="Aquadro C.F."/>
            <person name="Ardell D.H."/>
            <person name="Arguello R."/>
            <person name="Artieri C.G."/>
            <person name="Barbash D.A."/>
            <person name="Barker D."/>
            <person name="Barsanti P."/>
            <person name="Batterham P."/>
            <person name="Batzoglou S."/>
            <person name="Begun D."/>
            <person name="Bhutkar A."/>
            <person name="Blanco E."/>
            <person name="Bosak S.A."/>
            <person name="Bradley R.K."/>
            <person name="Brand A.D."/>
            <person name="Brent M.R."/>
            <person name="Brooks A.N."/>
            <person name="Brown R.H."/>
            <person name="Butlin R.K."/>
            <person name="Caggese C."/>
            <person name="Calvi B.R."/>
            <person name="Bernardo de Carvalho A."/>
            <person name="Caspi A."/>
            <person name="Castrezana S."/>
            <person name="Celniker S.E."/>
            <person name="Chang J.L."/>
            <person name="Chapple C."/>
            <person name="Chatterji S."/>
            <person name="Chinwalla A."/>
            <person name="Civetta A."/>
            <person name="Clifton S.W."/>
            <person name="Comeron J.M."/>
            <person name="Costello J.C."/>
            <person name="Coyne J.A."/>
            <person name="Daub J."/>
            <person name="David R.G."/>
            <person name="Delcher A.L."/>
            <person name="Delehaunty K."/>
            <person name="Do C.B."/>
            <person name="Ebling H."/>
            <person name="Edwards K."/>
            <person name="Eickbush T."/>
            <person name="Evans J.D."/>
            <person name="Filipski A."/>
            <person name="Findeiss S."/>
            <person name="Freyhult E."/>
            <person name="Fulton L."/>
            <person name="Fulton R."/>
            <person name="Garcia A.C."/>
            <person name="Gardiner A."/>
            <person name="Garfield D.A."/>
            <person name="Garvin B.E."/>
            <person name="Gibson G."/>
            <person name="Gilbert D."/>
            <person name="Gnerre S."/>
            <person name="Godfrey J."/>
            <person name="Good R."/>
            <person name="Gotea V."/>
            <person name="Gravely B."/>
            <person name="Greenberg A.J."/>
            <person name="Griffiths-Jones S."/>
            <person name="Gross S."/>
            <person name="Guigo R."/>
            <person name="Gustafson E.A."/>
            <person name="Haerty W."/>
            <person name="Hahn M.W."/>
            <person name="Halligan D.L."/>
            <person name="Halpern A.L."/>
            <person name="Halter G.M."/>
            <person name="Han M.V."/>
            <person name="Heger A."/>
            <person name="Hillier L."/>
            <person name="Hinrichs A.S."/>
            <person name="Holmes I."/>
            <person name="Hoskins R.A."/>
            <person name="Hubisz M.J."/>
            <person name="Hultmark D."/>
            <person name="Huntley M.A."/>
            <person name="Jaffe D.B."/>
            <person name="Jagadeeshan S."/>
            <person name="Jeck W.R."/>
            <person name="Johnson J."/>
            <person name="Jones C.D."/>
            <person name="Jordan W.C."/>
            <person name="Karpen G.H."/>
            <person name="Kataoka E."/>
            <person name="Keightley P.D."/>
            <person name="Kheradpour P."/>
            <person name="Kirkness E.F."/>
            <person name="Koerich L.B."/>
            <person name="Kristiansen K."/>
            <person name="Kudrna D."/>
            <person name="Kulathinal R.J."/>
            <person name="Kumar S."/>
            <person name="Kwok R."/>
            <person name="Lander E."/>
            <person name="Langley C.H."/>
            <person name="Lapoint R."/>
            <person name="Lazzaro B.P."/>
            <person name="Lee S.J."/>
            <person name="Levesque L."/>
            <person name="Li R."/>
            <person name="Lin C.F."/>
            <person name="Lin M.F."/>
            <person name="Lindblad-Toh K."/>
            <person name="Llopart A."/>
            <person name="Long M."/>
            <person name="Low L."/>
            <person name="Lozovsky E."/>
            <person name="Lu J."/>
            <person name="Luo M."/>
            <person name="Machado C.A."/>
            <person name="Makalowski W."/>
            <person name="Marzo M."/>
            <person name="Matsuda M."/>
            <person name="Matzkin L."/>
            <person name="McAllister B."/>
            <person name="McBride C.S."/>
            <person name="McKernan B."/>
            <person name="McKernan K."/>
            <person name="Mendez-Lago M."/>
            <person name="Minx P."/>
            <person name="Mollenhauer M.U."/>
            <person name="Montooth K."/>
            <person name="Mount S.M."/>
            <person name="Mu X."/>
            <person name="Myers E."/>
            <person name="Negre B."/>
            <person name="Newfeld S."/>
            <person name="Nielsen R."/>
            <person name="Noor M.A."/>
            <person name="O'Grady P."/>
            <person name="Pachter L."/>
            <person name="Papaceit M."/>
            <person name="Parisi M.J."/>
            <person name="Parisi M."/>
            <person name="Parts L."/>
            <person name="Pedersen J.S."/>
            <person name="Pesole G."/>
            <person name="Phillippy A.M."/>
            <person name="Ponting C.P."/>
            <person name="Pop M."/>
            <person name="Porcelli D."/>
            <person name="Powell J.R."/>
            <person name="Prohaska S."/>
            <person name="Pruitt K."/>
            <person name="Puig M."/>
            <person name="Quesneville H."/>
            <person name="Ram K.R."/>
            <person name="Rand D."/>
            <person name="Rasmussen M.D."/>
            <person name="Reed L.K."/>
            <person name="Reenan R."/>
            <person name="Reily A."/>
            <person name="Remington K.A."/>
            <person name="Rieger T.T."/>
            <person name="Ritchie M.G."/>
            <person name="Robin C."/>
            <person name="Rogers Y.H."/>
            <person name="Rohde C."/>
            <person name="Rozas J."/>
            <person name="Rubenfield M.J."/>
            <person name="Ruiz A."/>
            <person name="Russo S."/>
            <person name="Salzberg S.L."/>
            <person name="Sanchez-Gracia A."/>
            <person name="Saranga D.J."/>
            <person name="Sato H."/>
            <person name="Schaeffer S.W."/>
            <person name="Schatz M.C."/>
            <person name="Schlenke T."/>
            <person name="Schwartz R."/>
            <person name="Segarra C."/>
            <person name="Singh R.S."/>
            <person name="Sirot L."/>
            <person name="Sirota M."/>
            <person name="Sisneros N.B."/>
            <person name="Smith C.D."/>
            <person name="Smith T.F."/>
            <person name="Spieth J."/>
            <person name="Stage D.E."/>
            <person name="Stark A."/>
            <person name="Stephan W."/>
            <person name="Strausberg R.L."/>
            <person name="Strempel S."/>
            <person name="Sturgill D."/>
            <person name="Sutton G."/>
            <person name="Sutton G.G."/>
            <person name="Tao W."/>
            <person name="Teichmann S."/>
            <person name="Tobari Y.N."/>
            <person name="Tomimura Y."/>
            <person name="Tsolas J.M."/>
            <person name="Valente V.L."/>
            <person name="Venter E."/>
            <person name="Venter J.C."/>
            <person name="Vicario S."/>
            <person name="Vieira F.G."/>
            <person name="Vilella A.J."/>
            <person name="Villasante A."/>
            <person name="Walenz B."/>
            <person name="Wang J."/>
            <person name="Wasserman M."/>
            <person name="Watts T."/>
            <person name="Wilson D."/>
            <person name="Wilson R.K."/>
            <person name="Wing R.A."/>
            <person name="Wolfner M.F."/>
            <person name="Wong A."/>
            <person name="Wong G.K."/>
            <person name="Wu C.I."/>
            <person name="Wu G."/>
            <person name="Yamamoto D."/>
            <person name="Yang H.P."/>
            <person name="Yang S.P."/>
            <person name="Yorke J.A."/>
            <person name="Yoshida K."/>
            <person name="Zdobnov E."/>
            <person name="Zhang P."/>
            <person name="Zhang Y."/>
            <person name="Zimin A.V."/>
            <person name="Baldwin J."/>
            <person name="Abdouelleil A."/>
            <person name="Abdulkadir J."/>
            <person name="Abebe A."/>
            <person name="Abera B."/>
            <person name="Abreu J."/>
            <person name="Acer S.C."/>
            <person name="Aftuck L."/>
            <person name="Alexander A."/>
            <person name="An P."/>
            <person name="Anderson E."/>
            <person name="Anderson S."/>
            <person name="Arachi H."/>
            <person name="Azer M."/>
            <person name="Bachantsang P."/>
            <person name="Barry A."/>
            <person name="Bayul T."/>
            <person name="Berlin A."/>
            <person name="Bessette D."/>
            <person name="Bloom T."/>
            <person name="Blye J."/>
            <person name="Boguslavskiy L."/>
            <person name="Bonnet C."/>
            <person name="Boukhgalter B."/>
            <person name="Bourzgui I."/>
            <person name="Brown A."/>
            <person name="Cahill P."/>
            <person name="Channer S."/>
            <person name="Cheshatsang Y."/>
            <person name="Chuda L."/>
            <person name="Citroen M."/>
            <person name="Collymore A."/>
            <person name="Cooke P."/>
            <person name="Costello M."/>
            <person name="D'Aco K."/>
            <person name="Daza R."/>
            <person name="De Haan G."/>
            <person name="DeGray S."/>
            <person name="DeMaso C."/>
            <person name="Dhargay N."/>
            <person name="Dooley K."/>
            <person name="Dooley E."/>
            <person name="Doricent M."/>
            <person name="Dorje P."/>
            <person name="Dorjee K."/>
            <person name="Dupes A."/>
            <person name="Elong R."/>
            <person name="Falk J."/>
            <person name="Farina A."/>
            <person name="Faro S."/>
            <person name="Ferguson D."/>
            <person name="Fisher S."/>
            <person name="Foley C.D."/>
            <person name="Franke A."/>
            <person name="Friedrich D."/>
            <person name="Gadbois L."/>
            <person name="Gearin G."/>
            <person name="Gearin C.R."/>
            <person name="Giannoukos G."/>
            <person name="Goode T."/>
            <person name="Graham J."/>
            <person name="Grandbois E."/>
            <person name="Grewal S."/>
            <person name="Gyaltsen K."/>
            <person name="Hafez N."/>
            <person name="Hagos B."/>
            <person name="Hall J."/>
            <person name="Henson C."/>
            <person name="Hollinger A."/>
            <person name="Honan T."/>
            <person name="Huard M.D."/>
            <person name="Hughes L."/>
            <person name="Hurhula B."/>
            <person name="Husby M.E."/>
            <person name="Kamat A."/>
            <person name="Kanga B."/>
            <person name="Kashin S."/>
            <person name="Khazanovich D."/>
            <person name="Kisner P."/>
            <person name="Lance K."/>
            <person name="Lara M."/>
            <person name="Lee W."/>
            <person name="Lennon N."/>
            <person name="Letendre F."/>
            <person name="LeVine R."/>
            <person name="Lipovsky A."/>
            <person name="Liu X."/>
            <person name="Liu J."/>
            <person name="Liu S."/>
            <person name="Lokyitsang T."/>
            <person name="Lokyitsang Y."/>
            <person name="Lubonja R."/>
            <person name="Lui A."/>
            <person name="MacDonald P."/>
            <person name="Magnisalis V."/>
            <person name="Maru K."/>
            <person name="Matthews C."/>
            <person name="McCusker W."/>
            <person name="McDonough S."/>
            <person name="Mehta T."/>
            <person name="Meldrim J."/>
            <person name="Meneus L."/>
            <person name="Mihai O."/>
            <person name="Mihalev A."/>
            <person name="Mihova T."/>
            <person name="Mittelman R."/>
            <person name="Mlenga V."/>
            <person name="Montmayeur A."/>
            <person name="Mulrain L."/>
            <person name="Navidi A."/>
            <person name="Naylor J."/>
            <person name="Negash T."/>
            <person name="Nguyen T."/>
            <person name="Nguyen N."/>
            <person name="Nicol R."/>
            <person name="Norbu C."/>
            <person name="Norbu N."/>
            <person name="Novod N."/>
            <person name="O'Neill B."/>
            <person name="Osman S."/>
            <person name="Markiewicz E."/>
            <person name="Oyono O.L."/>
            <person name="Patti C."/>
            <person name="Phunkhang P."/>
            <person name="Pierre F."/>
            <person name="Priest M."/>
            <person name="Raghuraman S."/>
            <person name="Rege F."/>
            <person name="Reyes R."/>
            <person name="Rise C."/>
            <person name="Rogov P."/>
            <person name="Ross K."/>
            <person name="Ryan E."/>
            <person name="Settipalli S."/>
            <person name="Shea T."/>
            <person name="Sherpa N."/>
            <person name="Shi L."/>
            <person name="Shih D."/>
            <person name="Sparrow T."/>
            <person name="Spaulding J."/>
            <person name="Stalker J."/>
            <person name="Stange-Thomann N."/>
            <person name="Stavropoulos S."/>
            <person name="Stone C."/>
            <person name="Strader C."/>
            <person name="Tesfaye S."/>
            <person name="Thomson T."/>
            <person name="Thoulutsang Y."/>
            <person name="Thoulutsang D."/>
            <person name="Topham K."/>
            <person name="Topping I."/>
            <person name="Tsamla T."/>
            <person name="Vassiliev H."/>
            <person name="Vo A."/>
            <person name="Wangchuk T."/>
            <person name="Wangdi T."/>
            <person name="Weiand M."/>
            <person name="Wilkinson J."/>
            <person name="Wilson A."/>
            <person name="Yadav S."/>
            <person name="Young G."/>
            <person name="Yu Q."/>
            <person name="Zembek L."/>
            <person name="Zhong D."/>
            <person name="Zimmer A."/>
            <person name="Zwirko Z."/>
            <person name="Jaffe D.B."/>
            <person name="Alvarez P."/>
            <person name="Brockman W."/>
            <person name="Butler J."/>
            <person name="Chin C."/>
            <person name="Gnerre S."/>
            <person name="Grabherr M."/>
            <person name="Kleber M."/>
            <person name="Mauceli E."/>
            <person name="MacCallum I."/>
        </authorList>
    </citation>
    <scope>NUCLEOTIDE SEQUENCE [LARGE SCALE GENOMIC DNA]</scope>
    <source>
        <strain evidence="3">Rob3c / Tucson 14021-0248.25</strain>
    </source>
</reference>
<sequence>MYGCMDDRGQDSGGKTRGQEGTHGWVHGWIDDFSPETMETTGMPFAKVSARGQGVKIESLHLFVFIQVLET</sequence>